<dbReference type="AlphaFoldDB" id="A0A9P1FQE2"/>
<sequence length="434" mass="48810">ECWSCRSVLQEALIPLIGMPSQHYQFQRLRSVVVLSGVLLAKIATSERSWGDLHIDGDRSWQTTTLPESEGEETSSPGSQGSIAYAALHARTEAFLKASRNYQVAVKGPLMDATDVYLQQKERYEHFAHNLDKGERQQHKLIHMMRSSLRKHHGHKMEEFQKTLEAERAEKKATGEDENEDEDEDEDSDEAEDSTEESGDSGSTESEGEEGREERSDESAPPADSDSKENKDEREKKSKESAAPNANSEEHHETPENANSEEHHENPEKESKAKDESEKRSKESAAPNANSEEHHETPENANSEEHHENPEKESKAKDESEKKSKESAAPNANSEEHHETPENASSEEHHENPEKESKAKEQKLSGKEADVSKGCDARRKAKQGTEEWCRCNANAELIKTRSPCEDQGGGRKNACVWSVETRSCIPRKRGKPWN</sequence>
<feature type="compositionally biased region" description="Basic and acidic residues" evidence="1">
    <location>
        <begin position="291"/>
        <end position="326"/>
    </location>
</feature>
<dbReference type="EMBL" id="CAMXCT030000898">
    <property type="protein sequence ID" value="CAL4771870.1"/>
    <property type="molecule type" value="Genomic_DNA"/>
</dbReference>
<feature type="compositionally biased region" description="Low complexity" evidence="1">
    <location>
        <begin position="63"/>
        <end position="79"/>
    </location>
</feature>
<keyword evidence="4" id="KW-1185">Reference proteome</keyword>
<comment type="caution">
    <text evidence="2">The sequence shown here is derived from an EMBL/GenBank/DDBJ whole genome shotgun (WGS) entry which is preliminary data.</text>
</comment>
<feature type="non-terminal residue" evidence="2">
    <location>
        <position position="434"/>
    </location>
</feature>
<evidence type="ECO:0000313" key="3">
    <source>
        <dbReference type="EMBL" id="CAL4771870.1"/>
    </source>
</evidence>
<dbReference type="OrthoDB" id="447414at2759"/>
<dbReference type="EMBL" id="CAMXCT010000898">
    <property type="protein sequence ID" value="CAI3984558.1"/>
    <property type="molecule type" value="Genomic_DNA"/>
</dbReference>
<feature type="compositionally biased region" description="Acidic residues" evidence="1">
    <location>
        <begin position="176"/>
        <end position="199"/>
    </location>
</feature>
<evidence type="ECO:0000313" key="2">
    <source>
        <dbReference type="EMBL" id="CAI3984558.1"/>
    </source>
</evidence>
<feature type="compositionally biased region" description="Basic and acidic residues" evidence="1">
    <location>
        <begin position="248"/>
        <end position="283"/>
    </location>
</feature>
<dbReference type="EMBL" id="CAMXCT020000898">
    <property type="protein sequence ID" value="CAL1137933.1"/>
    <property type="molecule type" value="Genomic_DNA"/>
</dbReference>
<gene>
    <name evidence="2" type="ORF">C1SCF055_LOCUS12086</name>
</gene>
<evidence type="ECO:0000313" key="4">
    <source>
        <dbReference type="Proteomes" id="UP001152797"/>
    </source>
</evidence>
<evidence type="ECO:0000256" key="1">
    <source>
        <dbReference type="SAM" id="MobiDB-lite"/>
    </source>
</evidence>
<dbReference type="Proteomes" id="UP001152797">
    <property type="component" value="Unassembled WGS sequence"/>
</dbReference>
<feature type="region of interest" description="Disordered" evidence="1">
    <location>
        <begin position="168"/>
        <end position="386"/>
    </location>
</feature>
<protein>
    <submittedName>
        <fullName evidence="2">Uncharacterized protein</fullName>
    </submittedName>
</protein>
<feature type="compositionally biased region" description="Basic and acidic residues" evidence="1">
    <location>
        <begin position="225"/>
        <end position="240"/>
    </location>
</feature>
<reference evidence="2" key="1">
    <citation type="submission" date="2022-10" db="EMBL/GenBank/DDBJ databases">
        <authorList>
            <person name="Chen Y."/>
            <person name="Dougan E. K."/>
            <person name="Chan C."/>
            <person name="Rhodes N."/>
            <person name="Thang M."/>
        </authorList>
    </citation>
    <scope>NUCLEOTIDE SEQUENCE</scope>
</reference>
<feature type="region of interest" description="Disordered" evidence="1">
    <location>
        <begin position="61"/>
        <end position="80"/>
    </location>
</feature>
<organism evidence="2">
    <name type="scientific">Cladocopium goreaui</name>
    <dbReference type="NCBI Taxonomy" id="2562237"/>
    <lineage>
        <taxon>Eukaryota</taxon>
        <taxon>Sar</taxon>
        <taxon>Alveolata</taxon>
        <taxon>Dinophyceae</taxon>
        <taxon>Suessiales</taxon>
        <taxon>Symbiodiniaceae</taxon>
        <taxon>Cladocopium</taxon>
    </lineage>
</organism>
<feature type="compositionally biased region" description="Basic and acidic residues" evidence="1">
    <location>
        <begin position="334"/>
        <end position="386"/>
    </location>
</feature>
<proteinExistence type="predicted"/>
<name>A0A9P1FQE2_9DINO</name>
<reference evidence="3 4" key="2">
    <citation type="submission" date="2024-05" db="EMBL/GenBank/DDBJ databases">
        <authorList>
            <person name="Chen Y."/>
            <person name="Shah S."/>
            <person name="Dougan E. K."/>
            <person name="Thang M."/>
            <person name="Chan C."/>
        </authorList>
    </citation>
    <scope>NUCLEOTIDE SEQUENCE [LARGE SCALE GENOMIC DNA]</scope>
</reference>
<accession>A0A9P1FQE2</accession>